<dbReference type="KEGG" id="lgo:JCM16774_1695"/>
<dbReference type="Proteomes" id="UP000321606">
    <property type="component" value="Chromosome"/>
</dbReference>
<feature type="domain" description="NAD(P)-binding" evidence="1">
    <location>
        <begin position="7"/>
        <end position="193"/>
    </location>
</feature>
<name>A0A510JBR5_9FUSO</name>
<evidence type="ECO:0000259" key="1">
    <source>
        <dbReference type="Pfam" id="PF13460"/>
    </source>
</evidence>
<evidence type="ECO:0000313" key="3">
    <source>
        <dbReference type="Proteomes" id="UP000321606"/>
    </source>
</evidence>
<dbReference type="Gene3D" id="3.40.50.720">
    <property type="entry name" value="NAD(P)-binding Rossmann-like Domain"/>
    <property type="match status" value="1"/>
</dbReference>
<gene>
    <name evidence="2" type="ORF">JCM16774_1695</name>
</gene>
<dbReference type="Pfam" id="PF13460">
    <property type="entry name" value="NAD_binding_10"/>
    <property type="match status" value="1"/>
</dbReference>
<accession>A0A510JBR5</accession>
<organism evidence="2 3">
    <name type="scientific">Pseudoleptotrichia goodfellowii</name>
    <dbReference type="NCBI Taxonomy" id="157692"/>
    <lineage>
        <taxon>Bacteria</taxon>
        <taxon>Fusobacteriati</taxon>
        <taxon>Fusobacteriota</taxon>
        <taxon>Fusobacteriia</taxon>
        <taxon>Fusobacteriales</taxon>
        <taxon>Leptotrichiaceae</taxon>
        <taxon>Pseudoleptotrichia</taxon>
    </lineage>
</organism>
<dbReference type="InterPro" id="IPR051606">
    <property type="entry name" value="Polyketide_Oxido-like"/>
</dbReference>
<dbReference type="InterPro" id="IPR016040">
    <property type="entry name" value="NAD(P)-bd_dom"/>
</dbReference>
<dbReference type="CDD" id="cd05244">
    <property type="entry name" value="BVR-B_like_SDR_a"/>
    <property type="match status" value="1"/>
</dbReference>
<evidence type="ECO:0000313" key="2">
    <source>
        <dbReference type="EMBL" id="BBM36750.1"/>
    </source>
</evidence>
<dbReference type="RefSeq" id="WP_026737964.1">
    <property type="nucleotide sequence ID" value="NZ_AP019822.1"/>
</dbReference>
<protein>
    <submittedName>
        <fullName evidence="2">Putative dihydrodipicolinate reductase domain protein</fullName>
    </submittedName>
</protein>
<sequence>MKIAIIGANGKVGKQIVKEALNKKHDVTVIVRNENQSEANKIIQKDLFDLKMSDLSNFDAVINAAAFWTPETLSDYTKSLKYLSDILSGKNIYLLIVGGTGSLFVDKEHKVQLYQTSDYPEKYRPLAAAKSESFNELLKRNDILWTYVCPPKNFDEKGKRTGKYLLRGDEFTLNDKGESYISYADFAVALIDEAEKREHNRQKISILGI</sequence>
<dbReference type="InterPro" id="IPR036291">
    <property type="entry name" value="NAD(P)-bd_dom_sf"/>
</dbReference>
<dbReference type="AlphaFoldDB" id="A0A510JBR5"/>
<dbReference type="STRING" id="714315.GCA_000516535_01702"/>
<dbReference type="GO" id="GO:0016646">
    <property type="term" value="F:oxidoreductase activity, acting on the CH-NH group of donors, NAD or NADP as acceptor"/>
    <property type="evidence" value="ECO:0007669"/>
    <property type="project" value="TreeGrafter"/>
</dbReference>
<reference evidence="2 3" key="1">
    <citation type="submission" date="2019-07" db="EMBL/GenBank/DDBJ databases">
        <title>Complete Genome Sequence of Leptotrichia goodfellowii Strain JCM 16774.</title>
        <authorList>
            <person name="Watanabe S."/>
            <person name="Cui L."/>
        </authorList>
    </citation>
    <scope>NUCLEOTIDE SEQUENCE [LARGE SCALE GENOMIC DNA]</scope>
    <source>
        <strain evidence="2 3">JCM16774</strain>
    </source>
</reference>
<dbReference type="PANTHER" id="PTHR43355:SF2">
    <property type="entry name" value="FLAVIN REDUCTASE (NADPH)"/>
    <property type="match status" value="1"/>
</dbReference>
<proteinExistence type="predicted"/>
<dbReference type="OrthoDB" id="9785372at2"/>
<dbReference type="PANTHER" id="PTHR43355">
    <property type="entry name" value="FLAVIN REDUCTASE (NADPH)"/>
    <property type="match status" value="1"/>
</dbReference>
<dbReference type="SUPFAM" id="SSF51735">
    <property type="entry name" value="NAD(P)-binding Rossmann-fold domains"/>
    <property type="match status" value="1"/>
</dbReference>
<dbReference type="EMBL" id="AP019822">
    <property type="protein sequence ID" value="BBM36750.1"/>
    <property type="molecule type" value="Genomic_DNA"/>
</dbReference>